<gene>
    <name evidence="3" type="ORF">AB3X52_07775</name>
</gene>
<proteinExistence type="predicted"/>
<evidence type="ECO:0000256" key="1">
    <source>
        <dbReference type="SAM" id="MobiDB-lite"/>
    </source>
</evidence>
<comment type="caution">
    <text evidence="3">The sequence shown here is derived from an EMBL/GenBank/DDBJ whole genome shotgun (WGS) entry which is preliminary data.</text>
</comment>
<evidence type="ECO:0000313" key="3">
    <source>
        <dbReference type="EMBL" id="MEX0427512.1"/>
    </source>
</evidence>
<evidence type="ECO:0000313" key="4">
    <source>
        <dbReference type="Proteomes" id="UP001556631"/>
    </source>
</evidence>
<dbReference type="EMBL" id="JBFPJR010000010">
    <property type="protein sequence ID" value="MEX0427512.1"/>
    <property type="molecule type" value="Genomic_DNA"/>
</dbReference>
<keyword evidence="2" id="KW-1133">Transmembrane helix</keyword>
<keyword evidence="2" id="KW-0472">Membrane</keyword>
<dbReference type="Proteomes" id="UP001556631">
    <property type="component" value="Unassembled WGS sequence"/>
</dbReference>
<sequence length="166" mass="16905">MVILGLVGSLVATIGGTKHWVSSSKPQAMLDAQGVGLDAPGVTALGLVALAAWGVVLVTRGRMRRLVLVLAAVAALATVPVGLSSRQGLPDGSSTAWPWLALAGAVVALGAAVAGVLLARDWPEMGRKYDAPTGAPTPSAPLEEQSNLDLWKSIGEGHDPTADRTE</sequence>
<dbReference type="Pfam" id="PF09534">
    <property type="entry name" value="Trp_oprn_chp"/>
    <property type="match status" value="1"/>
</dbReference>
<feature type="compositionally biased region" description="Basic and acidic residues" evidence="1">
    <location>
        <begin position="155"/>
        <end position="166"/>
    </location>
</feature>
<reference evidence="3 4" key="1">
    <citation type="submission" date="2024-07" db="EMBL/GenBank/DDBJ databases">
        <authorList>
            <person name="Lee S."/>
            <person name="Kang M."/>
        </authorList>
    </citation>
    <scope>NUCLEOTIDE SEQUENCE [LARGE SCALE GENOMIC DNA]</scope>
    <source>
        <strain evidence="3 4">DS6</strain>
    </source>
</reference>
<organism evidence="3 4">
    <name type="scientific">Nocardioides eburneus</name>
    <dbReference type="NCBI Taxonomy" id="3231482"/>
    <lineage>
        <taxon>Bacteria</taxon>
        <taxon>Bacillati</taxon>
        <taxon>Actinomycetota</taxon>
        <taxon>Actinomycetes</taxon>
        <taxon>Propionibacteriales</taxon>
        <taxon>Nocardioidaceae</taxon>
        <taxon>Nocardioides</taxon>
    </lineage>
</organism>
<accession>A0ABV3SX45</accession>
<protein>
    <submittedName>
        <fullName evidence="3">Trp biosynthesis-associated membrane protein</fullName>
    </submittedName>
</protein>
<feature type="transmembrane region" description="Helical" evidence="2">
    <location>
        <begin position="66"/>
        <end position="84"/>
    </location>
</feature>
<evidence type="ECO:0000256" key="2">
    <source>
        <dbReference type="SAM" id="Phobius"/>
    </source>
</evidence>
<dbReference type="RefSeq" id="WP_367992964.1">
    <property type="nucleotide sequence ID" value="NZ_JBFPJR010000010.1"/>
</dbReference>
<feature type="region of interest" description="Disordered" evidence="1">
    <location>
        <begin position="129"/>
        <end position="166"/>
    </location>
</feature>
<name>A0ABV3SX45_9ACTN</name>
<feature type="transmembrane region" description="Helical" evidence="2">
    <location>
        <begin position="39"/>
        <end position="59"/>
    </location>
</feature>
<keyword evidence="2" id="KW-0812">Transmembrane</keyword>
<feature type="transmembrane region" description="Helical" evidence="2">
    <location>
        <begin position="96"/>
        <end position="119"/>
    </location>
</feature>
<keyword evidence="4" id="KW-1185">Reference proteome</keyword>
<dbReference type="InterPro" id="IPR019051">
    <property type="entry name" value="Trp_biosyn_TM_oprn/chp"/>
</dbReference>